<protein>
    <recommendedName>
        <fullName evidence="6">poly(A)-specific ribonuclease</fullName>
        <ecNumber evidence="6">3.1.13.4</ecNumber>
    </recommendedName>
</protein>
<dbReference type="EMBL" id="NEDP02002932">
    <property type="protein sequence ID" value="OWF49841.1"/>
    <property type="molecule type" value="Genomic_DNA"/>
</dbReference>
<evidence type="ECO:0000256" key="6">
    <source>
        <dbReference type="ARBA" id="ARBA00012161"/>
    </source>
</evidence>
<keyword evidence="15" id="KW-0805">Transcription regulation</keyword>
<evidence type="ECO:0000256" key="10">
    <source>
        <dbReference type="ARBA" id="ARBA00022723"/>
    </source>
</evidence>
<evidence type="ECO:0000256" key="4">
    <source>
        <dbReference type="ARBA" id="ARBA00004496"/>
    </source>
</evidence>
<dbReference type="AlphaFoldDB" id="A0A210QMB3"/>
<evidence type="ECO:0000313" key="20">
    <source>
        <dbReference type="EMBL" id="OWF49841.1"/>
    </source>
</evidence>
<keyword evidence="14" id="KW-0460">Magnesium</keyword>
<keyword evidence="16" id="KW-0804">Transcription</keyword>
<evidence type="ECO:0000256" key="2">
    <source>
        <dbReference type="ARBA" id="ARBA00001946"/>
    </source>
</evidence>
<evidence type="ECO:0000256" key="7">
    <source>
        <dbReference type="ARBA" id="ARBA00022490"/>
    </source>
</evidence>
<name>A0A210QMB3_MIZYE</name>
<comment type="similarity">
    <text evidence="5">Belongs to the CCR4/nocturin family.</text>
</comment>
<dbReference type="GO" id="GO:0005634">
    <property type="term" value="C:nucleus"/>
    <property type="evidence" value="ECO:0007669"/>
    <property type="project" value="UniProtKB-SubCell"/>
</dbReference>
<organism evidence="20 21">
    <name type="scientific">Mizuhopecten yessoensis</name>
    <name type="common">Japanese scallop</name>
    <name type="synonym">Patinopecten yessoensis</name>
    <dbReference type="NCBI Taxonomy" id="6573"/>
    <lineage>
        <taxon>Eukaryota</taxon>
        <taxon>Metazoa</taxon>
        <taxon>Spiralia</taxon>
        <taxon>Lophotrochozoa</taxon>
        <taxon>Mollusca</taxon>
        <taxon>Bivalvia</taxon>
        <taxon>Autobranchia</taxon>
        <taxon>Pteriomorphia</taxon>
        <taxon>Pectinida</taxon>
        <taxon>Pectinoidea</taxon>
        <taxon>Pectinidae</taxon>
        <taxon>Mizuhopecten</taxon>
    </lineage>
</organism>
<feature type="region of interest" description="Disordered" evidence="18">
    <location>
        <begin position="202"/>
        <end position="242"/>
    </location>
</feature>
<evidence type="ECO:0000256" key="17">
    <source>
        <dbReference type="ARBA" id="ARBA00023242"/>
    </source>
</evidence>
<keyword evidence="13" id="KW-0269">Exonuclease</keyword>
<keyword evidence="11" id="KW-0677">Repeat</keyword>
<dbReference type="Pfam" id="PF03372">
    <property type="entry name" value="Exo_endo_phos"/>
    <property type="match status" value="2"/>
</dbReference>
<dbReference type="GO" id="GO:0004535">
    <property type="term" value="F:poly(A)-specific ribonuclease activity"/>
    <property type="evidence" value="ECO:0007669"/>
    <property type="project" value="UniProtKB-EC"/>
</dbReference>
<feature type="compositionally biased region" description="Polar residues" evidence="18">
    <location>
        <begin position="337"/>
        <end position="360"/>
    </location>
</feature>
<dbReference type="PANTHER" id="PTHR12121">
    <property type="entry name" value="CARBON CATABOLITE REPRESSOR PROTEIN 4"/>
    <property type="match status" value="1"/>
</dbReference>
<evidence type="ECO:0000256" key="12">
    <source>
        <dbReference type="ARBA" id="ARBA00022801"/>
    </source>
</evidence>
<keyword evidence="12" id="KW-0378">Hydrolase</keyword>
<proteinExistence type="inferred from homology"/>
<dbReference type="FunFam" id="3.60.10.10:FF:000002">
    <property type="entry name" value="CCR4-NOT transcription complex subunit 6 like"/>
    <property type="match status" value="1"/>
</dbReference>
<evidence type="ECO:0000313" key="21">
    <source>
        <dbReference type="Proteomes" id="UP000242188"/>
    </source>
</evidence>
<dbReference type="CDD" id="cd09097">
    <property type="entry name" value="Deadenylase_CCR4"/>
    <property type="match status" value="1"/>
</dbReference>
<feature type="region of interest" description="Disordered" evidence="18">
    <location>
        <begin position="295"/>
        <end position="364"/>
    </location>
</feature>
<evidence type="ECO:0000256" key="14">
    <source>
        <dbReference type="ARBA" id="ARBA00022842"/>
    </source>
</evidence>
<comment type="subcellular location">
    <subcellularLocation>
        <location evidence="4">Cytoplasm</location>
    </subcellularLocation>
    <subcellularLocation>
        <location evidence="3">Nucleus</location>
    </subcellularLocation>
</comment>
<keyword evidence="10" id="KW-0479">Metal-binding</keyword>
<comment type="cofactor">
    <cofactor evidence="2">
        <name>Mg(2+)</name>
        <dbReference type="ChEBI" id="CHEBI:18420"/>
    </cofactor>
</comment>
<evidence type="ECO:0000256" key="13">
    <source>
        <dbReference type="ARBA" id="ARBA00022839"/>
    </source>
</evidence>
<dbReference type="PANTHER" id="PTHR12121:SF100">
    <property type="entry name" value="POLY(A)-SPECIFIC RIBONUCLEASE"/>
    <property type="match status" value="1"/>
</dbReference>
<feature type="domain" description="Endonuclease/exonuclease/phosphatase" evidence="19">
    <location>
        <begin position="532"/>
        <end position="661"/>
    </location>
</feature>
<dbReference type="OrthoDB" id="428734at2759"/>
<sequence>MAKMAVVKREVVSIMDAVEPVESTYVKNFLKTHTTTPPPCKKCQKERSRNSPKWKQKSRQKPTKANTPIVIQLKDSLKAALRQKQRSLAETVVKCKDVEVSVDNEVDSSQGRDNITTNAKQLKRKHDVKHLSALISVIEKSHKKDRYTNFTHSAQNTNSKLVANYVLNNASYGTDTKDSSRPRSIIECENVDVICNDLNSSEKSSVTTEDTESENGSTISSSEIQSDSDQSVSYENSENSKMSKDELEKLALFTTGCPLVRIDCPPSECPHCLSDMYNTQYYYNDVNSAFEFHKDQEGEEPSSTPLTMPTAVQDSEGEEVSVTSSTDSSDVSPAISPVQSKLSKNAQPFKSRNPKNNGQRSVRGRQLLDIDIVGRGGKSGQDLFPDSVYIDLTGTDVTFTVYYDQSWSMLDNSDSSSIIGQPHIVDNNYAISRNHSVSEWHPGVLGDPPSDSVDFSHMSVPHWYWPYVYPPLYSLTPPMYSAPLDANNVPKTQMIPPHQLRSFNSTQPPSREWVWLAHSERNRPTAIFTVMCYNVLCDKYCTRQLYGYCPSWALNWEYRKKGIMEEIKHCAADIICLQEVETDQFYNFFLPELKRDGYDGIFSAKSRARTMTESERKYVDGCAIFYRTSKFSLLKEHLVEFNQVAMANAEGSDDMLNRVMTKDNIGLAAMLETKEGVFENGAPPENLIRQQIMVATAHIHWDPEFCDVKLIQTMMLMWELKHVIEESIRSFRPGSSTPDINSIPLILCGDLNSLPDSGVLEFLNSGKVSRNHIDFKERGYDDCLQRINVSTEKDFLLHDFRLGRAYDNDIMPFTNYTFDFKGIIDYIFYSRDHLNLLGLLGPLDADWFQQNKVVGCPHPHVPSDHFPLLAEYEMPVPRADGSRKVNTSSTPVKNR</sequence>
<feature type="domain" description="Endonuclease/exonuclease/phosphatase" evidence="19">
    <location>
        <begin position="742"/>
        <end position="865"/>
    </location>
</feature>
<feature type="compositionally biased region" description="Polar residues" evidence="18">
    <location>
        <begin position="301"/>
        <end position="313"/>
    </location>
</feature>
<feature type="compositionally biased region" description="Basic residues" evidence="18">
    <location>
        <begin position="50"/>
        <end position="62"/>
    </location>
</feature>
<evidence type="ECO:0000256" key="18">
    <source>
        <dbReference type="SAM" id="MobiDB-lite"/>
    </source>
</evidence>
<evidence type="ECO:0000256" key="9">
    <source>
        <dbReference type="ARBA" id="ARBA00022722"/>
    </source>
</evidence>
<keyword evidence="21" id="KW-1185">Reference proteome</keyword>
<dbReference type="GO" id="GO:0005737">
    <property type="term" value="C:cytoplasm"/>
    <property type="evidence" value="ECO:0007669"/>
    <property type="project" value="UniProtKB-SubCell"/>
</dbReference>
<evidence type="ECO:0000256" key="11">
    <source>
        <dbReference type="ARBA" id="ARBA00022737"/>
    </source>
</evidence>
<keyword evidence="7" id="KW-0963">Cytoplasm</keyword>
<evidence type="ECO:0000256" key="15">
    <source>
        <dbReference type="ARBA" id="ARBA00023015"/>
    </source>
</evidence>
<dbReference type="EC" id="3.1.13.4" evidence="6"/>
<keyword evidence="9" id="KW-0540">Nuclease</keyword>
<keyword evidence="17" id="KW-0539">Nucleus</keyword>
<dbReference type="Gene3D" id="3.60.10.10">
    <property type="entry name" value="Endonuclease/exonuclease/phosphatase"/>
    <property type="match status" value="1"/>
</dbReference>
<evidence type="ECO:0000256" key="3">
    <source>
        <dbReference type="ARBA" id="ARBA00004123"/>
    </source>
</evidence>
<accession>A0A210QMB3</accession>
<comment type="caution">
    <text evidence="20">The sequence shown here is derived from an EMBL/GenBank/DDBJ whole genome shotgun (WGS) entry which is preliminary data.</text>
</comment>
<dbReference type="STRING" id="6573.A0A210QMB3"/>
<evidence type="ECO:0000256" key="1">
    <source>
        <dbReference type="ARBA" id="ARBA00001663"/>
    </source>
</evidence>
<dbReference type="SUPFAM" id="SSF56219">
    <property type="entry name" value="DNase I-like"/>
    <property type="match status" value="1"/>
</dbReference>
<evidence type="ECO:0000256" key="16">
    <source>
        <dbReference type="ARBA" id="ARBA00023163"/>
    </source>
</evidence>
<evidence type="ECO:0000256" key="8">
    <source>
        <dbReference type="ARBA" id="ARBA00022614"/>
    </source>
</evidence>
<evidence type="ECO:0000259" key="19">
    <source>
        <dbReference type="Pfam" id="PF03372"/>
    </source>
</evidence>
<feature type="compositionally biased region" description="Low complexity" evidence="18">
    <location>
        <begin position="217"/>
        <end position="233"/>
    </location>
</feature>
<feature type="compositionally biased region" description="Low complexity" evidence="18">
    <location>
        <begin position="320"/>
        <end position="332"/>
    </location>
</feature>
<comment type="catalytic activity">
    <reaction evidence="1">
        <text>Exonucleolytic cleavage of poly(A) to 5'-AMP.</text>
        <dbReference type="EC" id="3.1.13.4"/>
    </reaction>
</comment>
<dbReference type="GO" id="GO:0046872">
    <property type="term" value="F:metal ion binding"/>
    <property type="evidence" value="ECO:0007669"/>
    <property type="project" value="UniProtKB-KW"/>
</dbReference>
<keyword evidence="8" id="KW-0433">Leucine-rich repeat</keyword>
<dbReference type="InterPro" id="IPR050410">
    <property type="entry name" value="CCR4/nocturin_mRNA_transcr"/>
</dbReference>
<feature type="region of interest" description="Disordered" evidence="18">
    <location>
        <begin position="31"/>
        <end position="65"/>
    </location>
</feature>
<dbReference type="Proteomes" id="UP000242188">
    <property type="component" value="Unassembled WGS sequence"/>
</dbReference>
<dbReference type="InterPro" id="IPR036691">
    <property type="entry name" value="Endo/exonu/phosph_ase_sf"/>
</dbReference>
<reference evidence="20 21" key="1">
    <citation type="journal article" date="2017" name="Nat. Ecol. Evol.">
        <title>Scallop genome provides insights into evolution of bilaterian karyotype and development.</title>
        <authorList>
            <person name="Wang S."/>
            <person name="Zhang J."/>
            <person name="Jiao W."/>
            <person name="Li J."/>
            <person name="Xun X."/>
            <person name="Sun Y."/>
            <person name="Guo X."/>
            <person name="Huan P."/>
            <person name="Dong B."/>
            <person name="Zhang L."/>
            <person name="Hu X."/>
            <person name="Sun X."/>
            <person name="Wang J."/>
            <person name="Zhao C."/>
            <person name="Wang Y."/>
            <person name="Wang D."/>
            <person name="Huang X."/>
            <person name="Wang R."/>
            <person name="Lv J."/>
            <person name="Li Y."/>
            <person name="Zhang Z."/>
            <person name="Liu B."/>
            <person name="Lu W."/>
            <person name="Hui Y."/>
            <person name="Liang J."/>
            <person name="Zhou Z."/>
            <person name="Hou R."/>
            <person name="Li X."/>
            <person name="Liu Y."/>
            <person name="Li H."/>
            <person name="Ning X."/>
            <person name="Lin Y."/>
            <person name="Zhao L."/>
            <person name="Xing Q."/>
            <person name="Dou J."/>
            <person name="Li Y."/>
            <person name="Mao J."/>
            <person name="Guo H."/>
            <person name="Dou H."/>
            <person name="Li T."/>
            <person name="Mu C."/>
            <person name="Jiang W."/>
            <person name="Fu Q."/>
            <person name="Fu X."/>
            <person name="Miao Y."/>
            <person name="Liu J."/>
            <person name="Yu Q."/>
            <person name="Li R."/>
            <person name="Liao H."/>
            <person name="Li X."/>
            <person name="Kong Y."/>
            <person name="Jiang Z."/>
            <person name="Chourrout D."/>
            <person name="Li R."/>
            <person name="Bao Z."/>
        </authorList>
    </citation>
    <scope>NUCLEOTIDE SEQUENCE [LARGE SCALE GENOMIC DNA]</scope>
    <source>
        <strain evidence="20 21">PY_sf001</strain>
    </source>
</reference>
<evidence type="ECO:0000256" key="5">
    <source>
        <dbReference type="ARBA" id="ARBA00010774"/>
    </source>
</evidence>
<gene>
    <name evidence="20" type="ORF">KP79_PYT05764</name>
</gene>
<dbReference type="InterPro" id="IPR005135">
    <property type="entry name" value="Endo/exonuclease/phosphatase"/>
</dbReference>